<proteinExistence type="predicted"/>
<name>A0A7C9AK59_OPUST</name>
<reference evidence="1" key="2">
    <citation type="submission" date="2020-07" db="EMBL/GenBank/DDBJ databases">
        <authorList>
            <person name="Vera ALvarez R."/>
            <person name="Arias-Moreno D.M."/>
            <person name="Jimenez-Jacinto V."/>
            <person name="Jimenez-Bremont J.F."/>
            <person name="Swaminathan K."/>
            <person name="Moose S.P."/>
            <person name="Guerrero-Gonzalez M.L."/>
            <person name="Marino-Ramirez L."/>
            <person name="Landsman D."/>
            <person name="Rodriguez-Kessler M."/>
            <person name="Delgado-Sanchez P."/>
        </authorList>
    </citation>
    <scope>NUCLEOTIDE SEQUENCE</scope>
    <source>
        <tissue evidence="1">Cladode</tissue>
    </source>
</reference>
<organism evidence="1">
    <name type="scientific">Opuntia streptacantha</name>
    <name type="common">Prickly pear cactus</name>
    <name type="synonym">Opuntia cardona</name>
    <dbReference type="NCBI Taxonomy" id="393608"/>
    <lineage>
        <taxon>Eukaryota</taxon>
        <taxon>Viridiplantae</taxon>
        <taxon>Streptophyta</taxon>
        <taxon>Embryophyta</taxon>
        <taxon>Tracheophyta</taxon>
        <taxon>Spermatophyta</taxon>
        <taxon>Magnoliopsida</taxon>
        <taxon>eudicotyledons</taxon>
        <taxon>Gunneridae</taxon>
        <taxon>Pentapetalae</taxon>
        <taxon>Caryophyllales</taxon>
        <taxon>Cactineae</taxon>
        <taxon>Cactaceae</taxon>
        <taxon>Opuntioideae</taxon>
        <taxon>Opuntia</taxon>
    </lineage>
</organism>
<sequence>MVNLGSSESRMTEWMYNTSNSRIINHNIGASPNFASFPSLLFSSQRLSSNLRAFPRKKATCLWFLSAASCAGVRPVLSATIRSSFFPACTNTVHASKFPRIAAQWRGVQPSLS</sequence>
<dbReference type="AlphaFoldDB" id="A0A7C9AK59"/>
<evidence type="ECO:0000313" key="1">
    <source>
        <dbReference type="EMBL" id="MBA4669939.1"/>
    </source>
</evidence>
<dbReference type="EMBL" id="GISG01245619">
    <property type="protein sequence ID" value="MBA4669941.1"/>
    <property type="molecule type" value="Transcribed_RNA"/>
</dbReference>
<dbReference type="EMBL" id="GISG01245617">
    <property type="protein sequence ID" value="MBA4669939.1"/>
    <property type="molecule type" value="Transcribed_RNA"/>
</dbReference>
<accession>A0A7C9AK59</accession>
<reference evidence="1" key="1">
    <citation type="journal article" date="2013" name="J. Plant Res.">
        <title>Effect of fungi and light on seed germination of three Opuntia species from semiarid lands of central Mexico.</title>
        <authorList>
            <person name="Delgado-Sanchez P."/>
            <person name="Jimenez-Bremont J.F."/>
            <person name="Guerrero-Gonzalez Mde L."/>
            <person name="Flores J."/>
        </authorList>
    </citation>
    <scope>NUCLEOTIDE SEQUENCE</scope>
    <source>
        <tissue evidence="1">Cladode</tissue>
    </source>
</reference>
<dbReference type="EMBL" id="GISG01245618">
    <property type="protein sequence ID" value="MBA4669940.1"/>
    <property type="molecule type" value="Transcribed_RNA"/>
</dbReference>
<protein>
    <submittedName>
        <fullName evidence="1">Uncharacterized protein</fullName>
    </submittedName>
</protein>